<dbReference type="AlphaFoldDB" id="A0A8K0JSK1"/>
<evidence type="ECO:0000256" key="3">
    <source>
        <dbReference type="PROSITE-ProRule" id="PRU00221"/>
    </source>
</evidence>
<dbReference type="InterPro" id="IPR015943">
    <property type="entry name" value="WD40/YVTN_repeat-like_dom_sf"/>
</dbReference>
<dbReference type="SMART" id="SM00668">
    <property type="entry name" value="CTLH"/>
    <property type="match status" value="1"/>
</dbReference>
<dbReference type="InterPro" id="IPR051350">
    <property type="entry name" value="WD_repeat-ST_regulator"/>
</dbReference>
<name>A0A8K0JSK1_9TREE</name>
<feature type="compositionally biased region" description="Low complexity" evidence="4">
    <location>
        <begin position="1"/>
        <end position="12"/>
    </location>
</feature>
<dbReference type="Pfam" id="PF23627">
    <property type="entry name" value="LisH_WDR26"/>
    <property type="match status" value="1"/>
</dbReference>
<dbReference type="Pfam" id="PF00400">
    <property type="entry name" value="WD40"/>
    <property type="match status" value="3"/>
</dbReference>
<feature type="compositionally biased region" description="Basic and acidic residues" evidence="4">
    <location>
        <begin position="30"/>
        <end position="42"/>
    </location>
</feature>
<dbReference type="InterPro" id="IPR001680">
    <property type="entry name" value="WD40_rpt"/>
</dbReference>
<evidence type="ECO:0000313" key="7">
    <source>
        <dbReference type="Proteomes" id="UP000812966"/>
    </source>
</evidence>
<feature type="repeat" description="WD" evidence="3">
    <location>
        <begin position="603"/>
        <end position="636"/>
    </location>
</feature>
<protein>
    <recommendedName>
        <fullName evidence="5">CTLH domain-containing protein</fullName>
    </recommendedName>
</protein>
<comment type="caution">
    <text evidence="6">The sequence shown here is derived from an EMBL/GenBank/DDBJ whole genome shotgun (WGS) entry which is preliminary data.</text>
</comment>
<dbReference type="PROSITE" id="PS50897">
    <property type="entry name" value="CTLH"/>
    <property type="match status" value="1"/>
</dbReference>
<dbReference type="EMBL" id="JABELV010000004">
    <property type="protein sequence ID" value="KAG7575398.1"/>
    <property type="molecule type" value="Genomic_DNA"/>
</dbReference>
<gene>
    <name evidence="6" type="ORF">FFLO_00388</name>
</gene>
<dbReference type="SUPFAM" id="SSF50978">
    <property type="entry name" value="WD40 repeat-like"/>
    <property type="match status" value="1"/>
</dbReference>
<sequence>MAGSTSTAGSGSQDQSKSNGDVDGSGNGEVKGKGKQRAEPEFGRSGSGVDGVGVAIEGSKGAHTPAKREEVVRLMLQALRDIGYSQSAEVLEAESGYVQEPALAGSFRQAILGGRWSEAIHLLSDLGVVLPEDRGSGRKNTNSADLTFRNGSGSNSKKQDTPGRRAIFMVLRQKYLELIEAGQTVRALKVLRLEVAPAATDTAKLHALSGLMMCMKKADLYAKAKWDGATGSSRQELLDDLQEFLPTGVIMPPKRLATLFDQARKYQEGNCVYHSGYPAETLLSDHRCKREVFPTVATHVLAEHTDEVWTIQWSRDGRYLASAGKDMSIIIWKVEPTPTRTCEKHMTLRGHSEAVSALAWSPDGSRLVSAAESTVILWDMTMGVQLAYLPETHHDTVSQVQWISNEAGFVTAAMDQKIVTWTRDGKLKSTLPTGPLRIFDFVVSKDLDRIIAITNVVGGQTHGNLRPTASRLPVAGAIPGRTGSVLNENSSVPNYSIGKMERDIVIYDLANGNVIAWVPGEMGSISLSDDGNQALVTAAPNDLQLWNVEDNFGLVRRYTEHQHLEYQIKSCFGGRDRSFVISASEDSRIYVWQKDTGKLLEKLDGHKGVINAVAWNPVYPDLFASCADDDTIRLWQPASVALSVATARWAGASSDAPQLSPIGDIPSGIDMDLVF</sequence>
<feature type="domain" description="CTLH" evidence="5">
    <location>
        <begin position="100"/>
        <end position="186"/>
    </location>
</feature>
<dbReference type="InterPro" id="IPR036322">
    <property type="entry name" value="WD40_repeat_dom_sf"/>
</dbReference>
<evidence type="ECO:0000256" key="1">
    <source>
        <dbReference type="ARBA" id="ARBA00022574"/>
    </source>
</evidence>
<dbReference type="GO" id="GO:0034657">
    <property type="term" value="C:GID complex"/>
    <property type="evidence" value="ECO:0007669"/>
    <property type="project" value="TreeGrafter"/>
</dbReference>
<dbReference type="InterPro" id="IPR006595">
    <property type="entry name" value="CTLH_C"/>
</dbReference>
<evidence type="ECO:0000313" key="6">
    <source>
        <dbReference type="EMBL" id="KAG7575398.1"/>
    </source>
</evidence>
<dbReference type="Proteomes" id="UP000812966">
    <property type="component" value="Unassembled WGS sequence"/>
</dbReference>
<keyword evidence="1 3" id="KW-0853">WD repeat</keyword>
<dbReference type="Gene3D" id="2.130.10.10">
    <property type="entry name" value="YVTN repeat-like/Quinoprotein amine dehydrogenase"/>
    <property type="match status" value="2"/>
</dbReference>
<dbReference type="CDD" id="cd00200">
    <property type="entry name" value="WD40"/>
    <property type="match status" value="1"/>
</dbReference>
<feature type="region of interest" description="Disordered" evidence="4">
    <location>
        <begin position="133"/>
        <end position="161"/>
    </location>
</feature>
<feature type="repeat" description="WD" evidence="3">
    <location>
        <begin position="301"/>
        <end position="335"/>
    </location>
</feature>
<feature type="repeat" description="WD" evidence="3">
    <location>
        <begin position="348"/>
        <end position="388"/>
    </location>
</feature>
<dbReference type="PROSITE" id="PS50294">
    <property type="entry name" value="WD_REPEATS_REGION"/>
    <property type="match status" value="3"/>
</dbReference>
<dbReference type="PROSITE" id="PS50896">
    <property type="entry name" value="LISH"/>
    <property type="match status" value="1"/>
</dbReference>
<evidence type="ECO:0000256" key="2">
    <source>
        <dbReference type="ARBA" id="ARBA00022737"/>
    </source>
</evidence>
<evidence type="ECO:0000259" key="5">
    <source>
        <dbReference type="PROSITE" id="PS50897"/>
    </source>
</evidence>
<keyword evidence="2" id="KW-0677">Repeat</keyword>
<feature type="compositionally biased region" description="Polar residues" evidence="4">
    <location>
        <begin position="138"/>
        <end position="156"/>
    </location>
</feature>
<dbReference type="PANTHER" id="PTHR22838">
    <property type="entry name" value="WD REPEAT PROTEIN 26-RELATED"/>
    <property type="match status" value="1"/>
</dbReference>
<keyword evidence="7" id="KW-1185">Reference proteome</keyword>
<evidence type="ECO:0000256" key="4">
    <source>
        <dbReference type="SAM" id="MobiDB-lite"/>
    </source>
</evidence>
<organism evidence="6 7">
    <name type="scientific">Filobasidium floriforme</name>
    <dbReference type="NCBI Taxonomy" id="5210"/>
    <lineage>
        <taxon>Eukaryota</taxon>
        <taxon>Fungi</taxon>
        <taxon>Dikarya</taxon>
        <taxon>Basidiomycota</taxon>
        <taxon>Agaricomycotina</taxon>
        <taxon>Tremellomycetes</taxon>
        <taxon>Filobasidiales</taxon>
        <taxon>Filobasidiaceae</taxon>
        <taxon>Filobasidium</taxon>
    </lineage>
</organism>
<reference evidence="6" key="1">
    <citation type="submission" date="2020-04" db="EMBL/GenBank/DDBJ databases">
        <title>Analysis of mating type loci in Filobasidium floriforme.</title>
        <authorList>
            <person name="Nowrousian M."/>
        </authorList>
    </citation>
    <scope>NUCLEOTIDE SEQUENCE</scope>
    <source>
        <strain evidence="6">CBS 6242</strain>
    </source>
</reference>
<dbReference type="SMART" id="SM00320">
    <property type="entry name" value="WD40"/>
    <property type="match status" value="6"/>
</dbReference>
<proteinExistence type="predicted"/>
<dbReference type="PANTHER" id="PTHR22838:SF0">
    <property type="entry name" value="WD REPEAT-CONTAINING PROTEIN 26"/>
    <property type="match status" value="1"/>
</dbReference>
<dbReference type="GO" id="GO:0043161">
    <property type="term" value="P:proteasome-mediated ubiquitin-dependent protein catabolic process"/>
    <property type="evidence" value="ECO:0007669"/>
    <property type="project" value="TreeGrafter"/>
</dbReference>
<dbReference type="PROSITE" id="PS50082">
    <property type="entry name" value="WD_REPEATS_2"/>
    <property type="match status" value="3"/>
</dbReference>
<dbReference type="InterPro" id="IPR006594">
    <property type="entry name" value="LisH"/>
</dbReference>
<feature type="region of interest" description="Disordered" evidence="4">
    <location>
        <begin position="1"/>
        <end position="66"/>
    </location>
</feature>
<dbReference type="OrthoDB" id="972532at2759"/>
<accession>A0A8K0JSK1</accession>